<name>A0A1F8BK12_9BACT</name>
<gene>
    <name evidence="1" type="ORF">A2893_00925</name>
</gene>
<comment type="caution">
    <text evidence="1">The sequence shown here is derived from an EMBL/GenBank/DDBJ whole genome shotgun (WGS) entry which is preliminary data.</text>
</comment>
<dbReference type="STRING" id="1802521.A2893_00925"/>
<dbReference type="Proteomes" id="UP000176725">
    <property type="component" value="Unassembled WGS sequence"/>
</dbReference>
<dbReference type="Gene3D" id="3.40.50.1000">
    <property type="entry name" value="HAD superfamily/HAD-like"/>
    <property type="match status" value="1"/>
</dbReference>
<dbReference type="InterPro" id="IPR023214">
    <property type="entry name" value="HAD_sf"/>
</dbReference>
<dbReference type="EMBL" id="MGHH01000010">
    <property type="protein sequence ID" value="OGM64416.1"/>
    <property type="molecule type" value="Genomic_DNA"/>
</dbReference>
<organism evidence="1 2">
    <name type="scientific">Candidatus Woesebacteria bacterium RIFCSPLOWO2_01_FULL_39_25</name>
    <dbReference type="NCBI Taxonomy" id="1802521"/>
    <lineage>
        <taxon>Bacteria</taxon>
        <taxon>Candidatus Woeseibacteriota</taxon>
    </lineage>
</organism>
<evidence type="ECO:0000313" key="2">
    <source>
        <dbReference type="Proteomes" id="UP000176725"/>
    </source>
</evidence>
<dbReference type="Pfam" id="PF13242">
    <property type="entry name" value="Hydrolase_like"/>
    <property type="match status" value="1"/>
</dbReference>
<dbReference type="InterPro" id="IPR036412">
    <property type="entry name" value="HAD-like_sf"/>
</dbReference>
<protein>
    <recommendedName>
        <fullName evidence="3">HAD family hydrolase</fullName>
    </recommendedName>
</protein>
<evidence type="ECO:0000313" key="1">
    <source>
        <dbReference type="EMBL" id="OGM64416.1"/>
    </source>
</evidence>
<dbReference type="SUPFAM" id="SSF56784">
    <property type="entry name" value="HAD-like"/>
    <property type="match status" value="1"/>
</dbReference>
<dbReference type="AlphaFoldDB" id="A0A1F8BK12"/>
<proteinExistence type="predicted"/>
<reference evidence="1 2" key="1">
    <citation type="journal article" date="2016" name="Nat. Commun.">
        <title>Thousands of microbial genomes shed light on interconnected biogeochemical processes in an aquifer system.</title>
        <authorList>
            <person name="Anantharaman K."/>
            <person name="Brown C.T."/>
            <person name="Hug L.A."/>
            <person name="Sharon I."/>
            <person name="Castelle C.J."/>
            <person name="Probst A.J."/>
            <person name="Thomas B.C."/>
            <person name="Singh A."/>
            <person name="Wilkins M.J."/>
            <person name="Karaoz U."/>
            <person name="Brodie E.L."/>
            <person name="Williams K.H."/>
            <person name="Hubbard S.S."/>
            <person name="Banfield J.F."/>
        </authorList>
    </citation>
    <scope>NUCLEOTIDE SEQUENCE [LARGE SCALE GENOMIC DNA]</scope>
</reference>
<sequence length="154" mass="17787">MIKLIIFDFNRTLFNVEKGSLIPRCLEMLDKLSVRYDLAILSTQKRGRDLHIQKLFGKTKVKNTVIVDEKSTENFQKIMANFDVAPSETLIVGDYLKEEIAIGNKIGSFTVWFKNGKFSKEKPENKYEKPNFILRELNYINLLGILNAKGLELK</sequence>
<accession>A0A1F8BK12</accession>
<evidence type="ECO:0008006" key="3">
    <source>
        <dbReference type="Google" id="ProtNLM"/>
    </source>
</evidence>